<dbReference type="InterPro" id="IPR006543">
    <property type="entry name" value="Histidinol-phos"/>
</dbReference>
<dbReference type="InterPro" id="IPR036412">
    <property type="entry name" value="HAD-like_sf"/>
</dbReference>
<dbReference type="GO" id="GO:0046872">
    <property type="term" value="F:metal ion binding"/>
    <property type="evidence" value="ECO:0007669"/>
    <property type="project" value="UniProtKB-KW"/>
</dbReference>
<dbReference type="InterPro" id="IPR051199">
    <property type="entry name" value="LPS_LOS_Heptosyltrfase"/>
</dbReference>
<dbReference type="NCBIfam" id="TIGR02195">
    <property type="entry name" value="heptsyl_trn_II"/>
    <property type="match status" value="1"/>
</dbReference>
<proteinExistence type="inferred from homology"/>
<evidence type="ECO:0000256" key="8">
    <source>
        <dbReference type="ARBA" id="ARBA00047503"/>
    </source>
</evidence>
<keyword evidence="5" id="KW-0378">Hydrolase</keyword>
<dbReference type="NCBIfam" id="TIGR01656">
    <property type="entry name" value="Histidinol-ppas"/>
    <property type="match status" value="1"/>
</dbReference>
<dbReference type="EC" id="2.4.99.24" evidence="7"/>
<evidence type="ECO:0000256" key="1">
    <source>
        <dbReference type="ARBA" id="ARBA00022490"/>
    </source>
</evidence>
<comment type="catalytic activity">
    <reaction evidence="8">
        <text>an L-alpha-D-Hep-(1-&gt;5)-[alpha-Kdo-(2-&gt;4)]-alpha-Kdo-(2-&gt;6)-lipid A + ADP-L-glycero-beta-D-manno-heptose = an L-alpha-D-Hep-(1-&gt;3)-L-alpha-D-Hep-(1-&gt;5)-[alpha-Kdo-(2-&gt;4)]-alpha-Kdo-(2-&gt;6)-lipid A + ADP + H(+)</text>
        <dbReference type="Rhea" id="RHEA:74071"/>
        <dbReference type="ChEBI" id="CHEBI:15378"/>
        <dbReference type="ChEBI" id="CHEBI:61506"/>
        <dbReference type="ChEBI" id="CHEBI:193068"/>
        <dbReference type="ChEBI" id="CHEBI:193069"/>
        <dbReference type="ChEBI" id="CHEBI:456216"/>
        <dbReference type="EC" id="2.4.99.24"/>
    </reaction>
</comment>
<dbReference type="EMBL" id="UOGF01000077">
    <property type="protein sequence ID" value="VAX31616.1"/>
    <property type="molecule type" value="Genomic_DNA"/>
</dbReference>
<reference evidence="9" key="1">
    <citation type="submission" date="2018-06" db="EMBL/GenBank/DDBJ databases">
        <authorList>
            <person name="Zhirakovskaya E."/>
        </authorList>
    </citation>
    <scope>NUCLEOTIDE SEQUENCE</scope>
</reference>
<comment type="similarity">
    <text evidence="6">Belongs to the glycosyltransferase 9 family.</text>
</comment>
<evidence type="ECO:0000256" key="6">
    <source>
        <dbReference type="ARBA" id="ARBA00043995"/>
    </source>
</evidence>
<dbReference type="AlphaFoldDB" id="A0A3B1CM53"/>
<keyword evidence="1" id="KW-0963">Cytoplasm</keyword>
<evidence type="ECO:0000256" key="3">
    <source>
        <dbReference type="ARBA" id="ARBA00022679"/>
    </source>
</evidence>
<dbReference type="Gene3D" id="3.40.50.1000">
    <property type="entry name" value="HAD superfamily/HAD-like"/>
    <property type="match status" value="1"/>
</dbReference>
<name>A0A3B1CM53_9ZZZZ</name>
<sequence length="536" mass="58584">MISRPIQKILVRAPNWIGDAVMATPSLTALRRFHESAEIVLLAKPSVAALFEQHPDIDRVMTYEDLGRHRGFSGLWRLSRELKHEQFDMAFLLQNALEAALLAFFAGIPNRVGYATDGRNFLLTRSIRKKNPAPHRSDAYLALIGLVDAEGDSTSAEEKCPPYLVVSSQERQAARDFLKSLGVPDGEGPLIGFNPGAAYGTAKRWLPQYFAALADQLIEEKQAKILIFGARSEIEVAETILKQMKHPAFILSGKTTVRQLMACIKTCHLFISNDSGPMHIASALSVPQIALFGPTNAAATFSAGPFDLMVQNKVDCAPCRHRHCPIDHPCMTGLSVETVFTAATQQLSQTHKKKAAVFLDRDGTINPDTGYIDTIDRFTLFPGTAAAITRLNKKGIPVILVTNQSGVARGFFPESFVGHLHLYLQRLLAKKGAYLNGIYTCVHHPDFSACNCRKPAGGMIRQALLDHSIDFSGSYVVGDKSSDLELAKALAPEEIATSILVKTGEGTQTLKKLERLGKSPGAVAENLSEAIDWILK</sequence>
<dbReference type="CDD" id="cd03789">
    <property type="entry name" value="GT9_LPS_heptosyltransferase"/>
    <property type="match status" value="1"/>
</dbReference>
<keyword evidence="3 9" id="KW-0808">Transferase</keyword>
<dbReference type="GO" id="GO:0008713">
    <property type="term" value="F:ADP-heptose-lipopolysaccharide heptosyltransferase activity"/>
    <property type="evidence" value="ECO:0007669"/>
    <property type="project" value="UniProtKB-EC"/>
</dbReference>
<dbReference type="CDD" id="cd07503">
    <property type="entry name" value="HAD_HisB-N"/>
    <property type="match status" value="1"/>
</dbReference>
<gene>
    <name evidence="9" type="ORF">MNBD_NITROSPIRAE01-1969</name>
</gene>
<dbReference type="SUPFAM" id="SSF53756">
    <property type="entry name" value="UDP-Glycosyltransferase/glycogen phosphorylase"/>
    <property type="match status" value="1"/>
</dbReference>
<dbReference type="InterPro" id="IPR002201">
    <property type="entry name" value="Glyco_trans_9"/>
</dbReference>
<evidence type="ECO:0000256" key="2">
    <source>
        <dbReference type="ARBA" id="ARBA00022676"/>
    </source>
</evidence>
<dbReference type="InterPro" id="IPR011910">
    <property type="entry name" value="RfaF"/>
</dbReference>
<accession>A0A3B1CM53</accession>
<organism evidence="9">
    <name type="scientific">hydrothermal vent metagenome</name>
    <dbReference type="NCBI Taxonomy" id="652676"/>
    <lineage>
        <taxon>unclassified sequences</taxon>
        <taxon>metagenomes</taxon>
        <taxon>ecological metagenomes</taxon>
    </lineage>
</organism>
<dbReference type="InterPro" id="IPR023214">
    <property type="entry name" value="HAD_sf"/>
</dbReference>
<keyword evidence="4" id="KW-0479">Metal-binding</keyword>
<dbReference type="GO" id="GO:0016791">
    <property type="term" value="F:phosphatase activity"/>
    <property type="evidence" value="ECO:0007669"/>
    <property type="project" value="InterPro"/>
</dbReference>
<dbReference type="NCBIfam" id="TIGR01662">
    <property type="entry name" value="HAD-SF-IIIA"/>
    <property type="match status" value="1"/>
</dbReference>
<dbReference type="Pfam" id="PF13242">
    <property type="entry name" value="Hydrolase_like"/>
    <property type="match status" value="1"/>
</dbReference>
<dbReference type="GO" id="GO:0009244">
    <property type="term" value="P:lipopolysaccharide core region biosynthetic process"/>
    <property type="evidence" value="ECO:0007669"/>
    <property type="project" value="TreeGrafter"/>
</dbReference>
<evidence type="ECO:0000256" key="7">
    <source>
        <dbReference type="ARBA" id="ARBA00044042"/>
    </source>
</evidence>
<dbReference type="InterPro" id="IPR006549">
    <property type="entry name" value="HAD-SF_hydro_IIIA"/>
</dbReference>
<dbReference type="SUPFAM" id="SSF56784">
    <property type="entry name" value="HAD-like"/>
    <property type="match status" value="1"/>
</dbReference>
<dbReference type="PANTHER" id="PTHR30160">
    <property type="entry name" value="TETRAACYLDISACCHARIDE 4'-KINASE-RELATED"/>
    <property type="match status" value="1"/>
</dbReference>
<evidence type="ECO:0000256" key="5">
    <source>
        <dbReference type="ARBA" id="ARBA00022801"/>
    </source>
</evidence>
<keyword evidence="2" id="KW-0328">Glycosyltransferase</keyword>
<protein>
    <recommendedName>
        <fullName evidence="7">lipopolysaccharide heptosyltransferase II</fullName>
        <ecNumber evidence="7">2.4.99.24</ecNumber>
    </recommendedName>
</protein>
<dbReference type="GO" id="GO:0005829">
    <property type="term" value="C:cytosol"/>
    <property type="evidence" value="ECO:0007669"/>
    <property type="project" value="TreeGrafter"/>
</dbReference>
<dbReference type="PANTHER" id="PTHR30160:SF7">
    <property type="entry name" value="ADP-HEPTOSE--LPS HEPTOSYLTRANSFERASE 2"/>
    <property type="match status" value="1"/>
</dbReference>
<evidence type="ECO:0000256" key="4">
    <source>
        <dbReference type="ARBA" id="ARBA00022723"/>
    </source>
</evidence>
<evidence type="ECO:0000313" key="9">
    <source>
        <dbReference type="EMBL" id="VAX31616.1"/>
    </source>
</evidence>
<dbReference type="Gene3D" id="3.40.50.2000">
    <property type="entry name" value="Glycogen Phosphorylase B"/>
    <property type="match status" value="2"/>
</dbReference>
<dbReference type="Pfam" id="PF01075">
    <property type="entry name" value="Glyco_transf_9"/>
    <property type="match status" value="1"/>
</dbReference>